<reference evidence="2" key="1">
    <citation type="submission" date="2020-07" db="EMBL/GenBank/DDBJ databases">
        <title>Multicomponent nature underlies the extraordinary mechanical properties of spider dragline silk.</title>
        <authorList>
            <person name="Kono N."/>
            <person name="Nakamura H."/>
            <person name="Mori M."/>
            <person name="Yoshida Y."/>
            <person name="Ohtoshi R."/>
            <person name="Malay A.D."/>
            <person name="Moran D.A.P."/>
            <person name="Tomita M."/>
            <person name="Numata K."/>
            <person name="Arakawa K."/>
        </authorList>
    </citation>
    <scope>NUCLEOTIDE SEQUENCE</scope>
</reference>
<evidence type="ECO:0000256" key="1">
    <source>
        <dbReference type="SAM" id="Phobius"/>
    </source>
</evidence>
<sequence length="92" mass="10112">MLLLCPSRREGKVARSCETGVKPLTVPSIIGIVLGVLILVIIGVSVYFWYRWREKKIRGYGDKSRALTADATDLEEIAGLESGKKPIPVTVL</sequence>
<evidence type="ECO:0000313" key="3">
    <source>
        <dbReference type="Proteomes" id="UP000887116"/>
    </source>
</evidence>
<gene>
    <name evidence="2" type="primary">AVEN_104891_1</name>
    <name evidence="2" type="ORF">TNCT_171391</name>
</gene>
<comment type="caution">
    <text evidence="2">The sequence shown here is derived from an EMBL/GenBank/DDBJ whole genome shotgun (WGS) entry which is preliminary data.</text>
</comment>
<protein>
    <submittedName>
        <fullName evidence="2">Uncharacterized protein</fullName>
    </submittedName>
</protein>
<keyword evidence="3" id="KW-1185">Reference proteome</keyword>
<dbReference type="Proteomes" id="UP000887116">
    <property type="component" value="Unassembled WGS sequence"/>
</dbReference>
<organism evidence="2 3">
    <name type="scientific">Trichonephila clavata</name>
    <name type="common">Joro spider</name>
    <name type="synonym">Nephila clavata</name>
    <dbReference type="NCBI Taxonomy" id="2740835"/>
    <lineage>
        <taxon>Eukaryota</taxon>
        <taxon>Metazoa</taxon>
        <taxon>Ecdysozoa</taxon>
        <taxon>Arthropoda</taxon>
        <taxon>Chelicerata</taxon>
        <taxon>Arachnida</taxon>
        <taxon>Araneae</taxon>
        <taxon>Araneomorphae</taxon>
        <taxon>Entelegynae</taxon>
        <taxon>Araneoidea</taxon>
        <taxon>Nephilidae</taxon>
        <taxon>Trichonephila</taxon>
    </lineage>
</organism>
<dbReference type="CDD" id="cd12087">
    <property type="entry name" value="TM_EGFR-like"/>
    <property type="match status" value="1"/>
</dbReference>
<dbReference type="EMBL" id="BMAO01035603">
    <property type="protein sequence ID" value="GFR04611.1"/>
    <property type="molecule type" value="Genomic_DNA"/>
</dbReference>
<keyword evidence="1" id="KW-0472">Membrane</keyword>
<keyword evidence="1" id="KW-1133">Transmembrane helix</keyword>
<keyword evidence="1" id="KW-0812">Transmembrane</keyword>
<feature type="transmembrane region" description="Helical" evidence="1">
    <location>
        <begin position="29"/>
        <end position="50"/>
    </location>
</feature>
<name>A0A8X6JFJ9_TRICU</name>
<proteinExistence type="predicted"/>
<evidence type="ECO:0000313" key="2">
    <source>
        <dbReference type="EMBL" id="GFR04611.1"/>
    </source>
</evidence>
<accession>A0A8X6JFJ9</accession>
<dbReference type="AlphaFoldDB" id="A0A8X6JFJ9"/>